<dbReference type="Gene3D" id="3.40.50.150">
    <property type="entry name" value="Vaccinia Virus protein VP39"/>
    <property type="match status" value="1"/>
</dbReference>
<dbReference type="PANTHER" id="PTHR34203">
    <property type="entry name" value="METHYLTRANSFERASE, FKBM FAMILY PROTEIN"/>
    <property type="match status" value="1"/>
</dbReference>
<reference evidence="2 3" key="1">
    <citation type="submission" date="2020-07" db="EMBL/GenBank/DDBJ databases">
        <title>Genomic Encyclopedia of Type Strains, Phase III (KMG-III): the genomes of soil and plant-associated and newly described type strains.</title>
        <authorList>
            <person name="Whitman W."/>
        </authorList>
    </citation>
    <scope>NUCLEOTIDE SEQUENCE [LARGE SCALE GENOMIC DNA]</scope>
    <source>
        <strain evidence="2 3">CECT 8576</strain>
    </source>
</reference>
<dbReference type="AlphaFoldDB" id="A0A852ZFX9"/>
<dbReference type="Pfam" id="PF05050">
    <property type="entry name" value="Methyltransf_21"/>
    <property type="match status" value="1"/>
</dbReference>
<dbReference type="InterPro" id="IPR029063">
    <property type="entry name" value="SAM-dependent_MTases_sf"/>
</dbReference>
<protein>
    <submittedName>
        <fullName evidence="2">FkbM family methyltransferase</fullName>
    </submittedName>
</protein>
<keyword evidence="2" id="KW-0808">Transferase</keyword>
<dbReference type="SUPFAM" id="SSF53335">
    <property type="entry name" value="S-adenosyl-L-methionine-dependent methyltransferases"/>
    <property type="match status" value="1"/>
</dbReference>
<dbReference type="GO" id="GO:0008168">
    <property type="term" value="F:methyltransferase activity"/>
    <property type="evidence" value="ECO:0007669"/>
    <property type="project" value="UniProtKB-KW"/>
</dbReference>
<evidence type="ECO:0000259" key="1">
    <source>
        <dbReference type="Pfam" id="PF05050"/>
    </source>
</evidence>
<evidence type="ECO:0000313" key="3">
    <source>
        <dbReference type="Proteomes" id="UP000548304"/>
    </source>
</evidence>
<sequence length="261" mass="28834">MNMSSESALETFTLPDGRELLCTNADDADAVWREILDGTTYSAAAESLEPGETVVDVGAHFGVTSLYFSDQSSEVEVIACEPAPQSFLCLEENFGRHLKSGVCVQTAVGSRSGEAQLTYYPHQTTMATLHVDDEDDKLNLDTILSNIGLEESARVAYWDRSRSGSQHVTVPIRTLSDIFAERGVTRVGLLKVDVERSELDVLLGISESDYRMIRNIVMEVHDVDDNLRRVSDLLRSRGFRLETSQDSVFEGGSVYTVLAKK</sequence>
<dbReference type="EMBL" id="JACBYW010000010">
    <property type="protein sequence ID" value="NYH80923.1"/>
    <property type="molecule type" value="Genomic_DNA"/>
</dbReference>
<proteinExistence type="predicted"/>
<keyword evidence="2" id="KW-0489">Methyltransferase</keyword>
<comment type="caution">
    <text evidence="2">The sequence shown here is derived from an EMBL/GenBank/DDBJ whole genome shotgun (WGS) entry which is preliminary data.</text>
</comment>
<name>A0A852ZFX9_9ACTN</name>
<dbReference type="InterPro" id="IPR006342">
    <property type="entry name" value="FkbM_mtfrase"/>
</dbReference>
<dbReference type="Proteomes" id="UP000548304">
    <property type="component" value="Unassembled WGS sequence"/>
</dbReference>
<gene>
    <name evidence="2" type="ORF">FHR84_004295</name>
</gene>
<evidence type="ECO:0000313" key="2">
    <source>
        <dbReference type="EMBL" id="NYH80923.1"/>
    </source>
</evidence>
<dbReference type="NCBIfam" id="TIGR01444">
    <property type="entry name" value="fkbM_fam"/>
    <property type="match status" value="1"/>
</dbReference>
<dbReference type="GO" id="GO:0032259">
    <property type="term" value="P:methylation"/>
    <property type="evidence" value="ECO:0007669"/>
    <property type="project" value="UniProtKB-KW"/>
</dbReference>
<dbReference type="InterPro" id="IPR052514">
    <property type="entry name" value="SAM-dependent_MTase"/>
</dbReference>
<keyword evidence="3" id="KW-1185">Reference proteome</keyword>
<feature type="domain" description="Methyltransferase FkbM" evidence="1">
    <location>
        <begin position="56"/>
        <end position="241"/>
    </location>
</feature>
<organism evidence="2 3">
    <name type="scientific">Actinopolyspora biskrensis</name>
    <dbReference type="NCBI Taxonomy" id="1470178"/>
    <lineage>
        <taxon>Bacteria</taxon>
        <taxon>Bacillati</taxon>
        <taxon>Actinomycetota</taxon>
        <taxon>Actinomycetes</taxon>
        <taxon>Actinopolysporales</taxon>
        <taxon>Actinopolysporaceae</taxon>
        <taxon>Actinopolyspora</taxon>
    </lineage>
</organism>
<dbReference type="PANTHER" id="PTHR34203:SF13">
    <property type="entry name" value="EXPRESSED PROTEIN"/>
    <property type="match status" value="1"/>
</dbReference>
<accession>A0A852ZFX9</accession>